<organism evidence="1 2">
    <name type="scientific">Paralvinella palmiformis</name>
    <dbReference type="NCBI Taxonomy" id="53620"/>
    <lineage>
        <taxon>Eukaryota</taxon>
        <taxon>Metazoa</taxon>
        <taxon>Spiralia</taxon>
        <taxon>Lophotrochozoa</taxon>
        <taxon>Annelida</taxon>
        <taxon>Polychaeta</taxon>
        <taxon>Sedentaria</taxon>
        <taxon>Canalipalpata</taxon>
        <taxon>Terebellida</taxon>
        <taxon>Terebelliformia</taxon>
        <taxon>Alvinellidae</taxon>
        <taxon>Paralvinella</taxon>
    </lineage>
</organism>
<dbReference type="AlphaFoldDB" id="A0AAD9NIN1"/>
<comment type="caution">
    <text evidence="1">The sequence shown here is derived from an EMBL/GenBank/DDBJ whole genome shotgun (WGS) entry which is preliminary data.</text>
</comment>
<dbReference type="Proteomes" id="UP001208570">
    <property type="component" value="Unassembled WGS sequence"/>
</dbReference>
<name>A0AAD9NIN1_9ANNE</name>
<keyword evidence="2" id="KW-1185">Reference proteome</keyword>
<dbReference type="EMBL" id="JAODUP010000016">
    <property type="protein sequence ID" value="KAK2168564.1"/>
    <property type="molecule type" value="Genomic_DNA"/>
</dbReference>
<sequence>MTSASVHTTRALNHYIPITIYTGKTCEPSLSSLSCHLLDVMNYPVLSDKPLSHSRSVCICNKYNGPLFGQSNKI</sequence>
<evidence type="ECO:0000313" key="2">
    <source>
        <dbReference type="Proteomes" id="UP001208570"/>
    </source>
</evidence>
<evidence type="ECO:0000313" key="1">
    <source>
        <dbReference type="EMBL" id="KAK2168564.1"/>
    </source>
</evidence>
<gene>
    <name evidence="1" type="ORF">LSH36_16g14087</name>
</gene>
<proteinExistence type="predicted"/>
<reference evidence="1" key="1">
    <citation type="journal article" date="2023" name="Mol. Biol. Evol.">
        <title>Third-Generation Sequencing Reveals the Adaptive Role of the Epigenome in Three Deep-Sea Polychaetes.</title>
        <authorList>
            <person name="Perez M."/>
            <person name="Aroh O."/>
            <person name="Sun Y."/>
            <person name="Lan Y."/>
            <person name="Juniper S.K."/>
            <person name="Young C.R."/>
            <person name="Angers B."/>
            <person name="Qian P.Y."/>
        </authorList>
    </citation>
    <scope>NUCLEOTIDE SEQUENCE</scope>
    <source>
        <strain evidence="1">P08H-3</strain>
    </source>
</reference>
<accession>A0AAD9NIN1</accession>
<protein>
    <submittedName>
        <fullName evidence="1">Uncharacterized protein</fullName>
    </submittedName>
</protein>